<comment type="similarity">
    <text evidence="10">Belongs to the CbiN family.</text>
</comment>
<evidence type="ECO:0000256" key="2">
    <source>
        <dbReference type="ARBA" id="ARBA00022448"/>
    </source>
</evidence>
<organism evidence="11 12">
    <name type="scientific">Tistlia consotensis USBA 355</name>
    <dbReference type="NCBI Taxonomy" id="560819"/>
    <lineage>
        <taxon>Bacteria</taxon>
        <taxon>Pseudomonadati</taxon>
        <taxon>Pseudomonadota</taxon>
        <taxon>Alphaproteobacteria</taxon>
        <taxon>Rhodospirillales</taxon>
        <taxon>Rhodovibrionaceae</taxon>
        <taxon>Tistlia</taxon>
    </lineage>
</organism>
<dbReference type="NCBIfam" id="TIGR01165">
    <property type="entry name" value="cbiN"/>
    <property type="match status" value="1"/>
</dbReference>
<reference evidence="11 12" key="1">
    <citation type="submission" date="2017-04" db="EMBL/GenBank/DDBJ databases">
        <authorList>
            <person name="Afonso C.L."/>
            <person name="Miller P.J."/>
            <person name="Scott M.A."/>
            <person name="Spackman E."/>
            <person name="Goraichik I."/>
            <person name="Dimitrov K.M."/>
            <person name="Suarez D.L."/>
            <person name="Swayne D.E."/>
        </authorList>
    </citation>
    <scope>NUCLEOTIDE SEQUENCE [LARGE SCALE GENOMIC DNA]</scope>
    <source>
        <strain evidence="11 12">USBA 355</strain>
    </source>
</reference>
<keyword evidence="3 10" id="KW-1003">Cell membrane</keyword>
<evidence type="ECO:0000256" key="9">
    <source>
        <dbReference type="ARBA" id="ARBA00023285"/>
    </source>
</evidence>
<keyword evidence="12" id="KW-1185">Reference proteome</keyword>
<comment type="pathway">
    <text evidence="10">Cofactor biosynthesis; adenosylcobalamin biosynthesis.</text>
</comment>
<dbReference type="NCBIfam" id="NF002780">
    <property type="entry name" value="PRK02898.1"/>
    <property type="match status" value="1"/>
</dbReference>
<dbReference type="GO" id="GO:0005886">
    <property type="term" value="C:plasma membrane"/>
    <property type="evidence" value="ECO:0007669"/>
    <property type="project" value="UniProtKB-SubCell"/>
</dbReference>
<keyword evidence="5 10" id="KW-0812">Transmembrane</keyword>
<comment type="function">
    <text evidence="10">Part of the energy-coupling factor (ECF) transporter complex CbiMNOQ involved in cobalt import.</text>
</comment>
<keyword evidence="2 10" id="KW-0813">Transport</keyword>
<evidence type="ECO:0000256" key="6">
    <source>
        <dbReference type="ARBA" id="ARBA00022989"/>
    </source>
</evidence>
<dbReference type="EMBL" id="FWZX01000010">
    <property type="protein sequence ID" value="SMF28983.1"/>
    <property type="molecule type" value="Genomic_DNA"/>
</dbReference>
<comment type="subunit">
    <text evidence="10">Forms an energy-coupling factor (ECF) transporter complex composed of an ATP-binding protein (A component, CbiO), a transmembrane protein (T component, CbiQ) and 2 possible substrate-capture proteins (S components, CbiM and CbiN) of unknown stoichimetry.</text>
</comment>
<gene>
    <name evidence="10" type="primary">cbiN</name>
    <name evidence="11" type="ORF">SAMN05428998_11013</name>
</gene>
<proteinExistence type="inferred from homology"/>
<dbReference type="UniPathway" id="UPA00148"/>
<dbReference type="Proteomes" id="UP000192917">
    <property type="component" value="Unassembled WGS sequence"/>
</dbReference>
<evidence type="ECO:0000256" key="7">
    <source>
        <dbReference type="ARBA" id="ARBA00023065"/>
    </source>
</evidence>
<keyword evidence="6 10" id="KW-1133">Transmembrane helix</keyword>
<feature type="transmembrane region" description="Helical" evidence="10">
    <location>
        <begin position="64"/>
        <end position="83"/>
    </location>
</feature>
<keyword evidence="9 10" id="KW-0170">Cobalt</keyword>
<evidence type="ECO:0000256" key="8">
    <source>
        <dbReference type="ARBA" id="ARBA00023136"/>
    </source>
</evidence>
<dbReference type="PANTHER" id="PTHR38662:SF1">
    <property type="entry name" value="COBALT TRANSPORT PROTEIN CBIN"/>
    <property type="match status" value="1"/>
</dbReference>
<name>A0A1Y6BU68_9PROT</name>
<dbReference type="GO" id="GO:0015087">
    <property type="term" value="F:cobalt ion transmembrane transporter activity"/>
    <property type="evidence" value="ECO:0007669"/>
    <property type="project" value="UniProtKB-UniRule"/>
</dbReference>
<evidence type="ECO:0000256" key="4">
    <source>
        <dbReference type="ARBA" id="ARBA00022573"/>
    </source>
</evidence>
<dbReference type="Pfam" id="PF02553">
    <property type="entry name" value="CbiN"/>
    <property type="match status" value="1"/>
</dbReference>
<comment type="subcellular location">
    <subcellularLocation>
        <location evidence="10">Cell membrane</location>
        <topology evidence="10">Multi-pass membrane protein</topology>
    </subcellularLocation>
</comment>
<dbReference type="RefSeq" id="WP_085123240.1">
    <property type="nucleotide sequence ID" value="NZ_FWZX01000010.1"/>
</dbReference>
<evidence type="ECO:0000313" key="12">
    <source>
        <dbReference type="Proteomes" id="UP000192917"/>
    </source>
</evidence>
<dbReference type="STRING" id="560819.SAMN05428998_11013"/>
<protein>
    <recommendedName>
        <fullName evidence="10">Cobalt transport protein CbiN</fullName>
    </recommendedName>
    <alternativeName>
        <fullName evidence="10">Energy-coupling factor transporter probable substrate-capture protein CbiN</fullName>
        <shortName evidence="10">ECF transporter S component CbiN</shortName>
    </alternativeName>
</protein>
<dbReference type="AlphaFoldDB" id="A0A1Y6BU68"/>
<dbReference type="GO" id="GO:0009236">
    <property type="term" value="P:cobalamin biosynthetic process"/>
    <property type="evidence" value="ECO:0007669"/>
    <property type="project" value="UniProtKB-UniRule"/>
</dbReference>
<comment type="caution">
    <text evidence="10">Lacks conserved residue(s) required for the propagation of feature annotation.</text>
</comment>
<evidence type="ECO:0000256" key="1">
    <source>
        <dbReference type="ARBA" id="ARBA00022426"/>
    </source>
</evidence>
<evidence type="ECO:0000313" key="11">
    <source>
        <dbReference type="EMBL" id="SMF28983.1"/>
    </source>
</evidence>
<dbReference type="PANTHER" id="PTHR38662">
    <property type="entry name" value="COBALT TRANSPORT PROTEIN CBIN"/>
    <property type="match status" value="1"/>
</dbReference>
<accession>A0A1Y6BU68</accession>
<keyword evidence="4 10" id="KW-0169">Cobalamin biosynthesis</keyword>
<evidence type="ECO:0000256" key="10">
    <source>
        <dbReference type="HAMAP-Rule" id="MF_00330"/>
    </source>
</evidence>
<evidence type="ECO:0000256" key="3">
    <source>
        <dbReference type="ARBA" id="ARBA00022475"/>
    </source>
</evidence>
<dbReference type="InterPro" id="IPR003705">
    <property type="entry name" value="CbiN"/>
</dbReference>
<evidence type="ECO:0000256" key="5">
    <source>
        <dbReference type="ARBA" id="ARBA00022692"/>
    </source>
</evidence>
<dbReference type="HAMAP" id="MF_00330">
    <property type="entry name" value="CbiN"/>
    <property type="match status" value="1"/>
</dbReference>
<keyword evidence="7 10" id="KW-0406">Ion transport</keyword>
<keyword evidence="8 10" id="KW-0472">Membrane</keyword>
<keyword evidence="1 10" id="KW-0171">Cobalt transport</keyword>
<sequence>MLRRNLLLLAAVVALAVAPLLIHGPHAAFSGSDGQAEQLITRIDPGYVPWAAPLWVPPSSEIESLLFALQAALGAGLLGYYFGRRRALSELDRRPSPDVPGHAPD</sequence>